<evidence type="ECO:0000313" key="2">
    <source>
        <dbReference type="Proteomes" id="UP000554482"/>
    </source>
</evidence>
<proteinExistence type="predicted"/>
<gene>
    <name evidence="1" type="ORF">FRX31_032908</name>
</gene>
<accession>A0A7J6UY01</accession>
<protein>
    <submittedName>
        <fullName evidence="1">Uncharacterized protein</fullName>
    </submittedName>
</protein>
<sequence>MLRNELPTIRRRRMLFVRLIHLSSEHDDQVKEVDRYLSRSGRLGVNTLIYITTQGSSIPLLSRTSTVDASLKEAGQVRTKIYLLFSDPAIRRGG</sequence>
<reference evidence="1 2" key="1">
    <citation type="submission" date="2020-06" db="EMBL/GenBank/DDBJ databases">
        <title>Transcriptomic and genomic resources for Thalictrum thalictroides and T. hernandezii: Facilitating candidate gene discovery in an emerging model plant lineage.</title>
        <authorList>
            <person name="Arias T."/>
            <person name="Riano-Pachon D.M."/>
            <person name="Di Stilio V.S."/>
        </authorList>
    </citation>
    <scope>NUCLEOTIDE SEQUENCE [LARGE SCALE GENOMIC DNA]</scope>
    <source>
        <strain evidence="2">cv. WT478/WT964</strain>
        <tissue evidence="1">Leaves</tissue>
    </source>
</reference>
<name>A0A7J6UY01_THATH</name>
<dbReference type="EMBL" id="JABWDY010041313">
    <property type="protein sequence ID" value="KAF5177503.1"/>
    <property type="molecule type" value="Genomic_DNA"/>
</dbReference>
<comment type="caution">
    <text evidence="1">The sequence shown here is derived from an EMBL/GenBank/DDBJ whole genome shotgun (WGS) entry which is preliminary data.</text>
</comment>
<dbReference type="AlphaFoldDB" id="A0A7J6UY01"/>
<keyword evidence="2" id="KW-1185">Reference proteome</keyword>
<evidence type="ECO:0000313" key="1">
    <source>
        <dbReference type="EMBL" id="KAF5177503.1"/>
    </source>
</evidence>
<dbReference type="Proteomes" id="UP000554482">
    <property type="component" value="Unassembled WGS sequence"/>
</dbReference>
<organism evidence="1 2">
    <name type="scientific">Thalictrum thalictroides</name>
    <name type="common">Rue-anemone</name>
    <name type="synonym">Anemone thalictroides</name>
    <dbReference type="NCBI Taxonomy" id="46969"/>
    <lineage>
        <taxon>Eukaryota</taxon>
        <taxon>Viridiplantae</taxon>
        <taxon>Streptophyta</taxon>
        <taxon>Embryophyta</taxon>
        <taxon>Tracheophyta</taxon>
        <taxon>Spermatophyta</taxon>
        <taxon>Magnoliopsida</taxon>
        <taxon>Ranunculales</taxon>
        <taxon>Ranunculaceae</taxon>
        <taxon>Thalictroideae</taxon>
        <taxon>Thalictrum</taxon>
    </lineage>
</organism>